<proteinExistence type="inferred from homology"/>
<dbReference type="GO" id="GO:0046872">
    <property type="term" value="F:metal ion binding"/>
    <property type="evidence" value="ECO:0007669"/>
    <property type="project" value="UniProtKB-KW"/>
</dbReference>
<dbReference type="Proteomes" id="UP000334990">
    <property type="component" value="Unassembled WGS sequence"/>
</dbReference>
<keyword evidence="4" id="KW-0862">Zinc</keyword>
<evidence type="ECO:0000313" key="10">
    <source>
        <dbReference type="EMBL" id="GES00765.1"/>
    </source>
</evidence>
<accession>A0A5M3VVE4</accession>
<feature type="domain" description="Cas12f1-like TNB" evidence="8">
    <location>
        <begin position="334"/>
        <end position="397"/>
    </location>
</feature>
<dbReference type="NCBIfam" id="NF040570">
    <property type="entry name" value="guided_TnpB"/>
    <property type="match status" value="1"/>
</dbReference>
<dbReference type="InterPro" id="IPR001959">
    <property type="entry name" value="Transposase"/>
</dbReference>
<evidence type="ECO:0000256" key="2">
    <source>
        <dbReference type="ARBA" id="ARBA00022578"/>
    </source>
</evidence>
<dbReference type="EMBL" id="BLAD01000046">
    <property type="protein sequence ID" value="GES00765.1"/>
    <property type="molecule type" value="Genomic_DNA"/>
</dbReference>
<dbReference type="Pfam" id="PF07282">
    <property type="entry name" value="Cas12f1-like_TNB"/>
    <property type="match status" value="1"/>
</dbReference>
<keyword evidence="5" id="KW-0238">DNA-binding</keyword>
<evidence type="ECO:0000256" key="5">
    <source>
        <dbReference type="ARBA" id="ARBA00023125"/>
    </source>
</evidence>
<dbReference type="Pfam" id="PF01385">
    <property type="entry name" value="OrfB_IS605"/>
    <property type="match status" value="1"/>
</dbReference>
<feature type="domain" description="Transposase putative helix-turn-helix" evidence="9">
    <location>
        <begin position="35"/>
        <end position="67"/>
    </location>
</feature>
<evidence type="ECO:0000259" key="8">
    <source>
        <dbReference type="Pfam" id="PF07282"/>
    </source>
</evidence>
<gene>
    <name evidence="10" type="ORF">Acor_28290</name>
</gene>
<dbReference type="InterPro" id="IPR021027">
    <property type="entry name" value="Transposase_put_HTH"/>
</dbReference>
<sequence>MEVLSLGAGRKHGTVRPGQLPILSVEVTRLIDVSRYRLKPTPAQETALLEHCGHARFVWNLAVEQHRYWRPGRKSAPGFAEQCRQLTQARAEFMWLRGGSVIVQQQALKDFAQAMAGFFGGTHRHPGFRKRGRSEGFRIVAVKADQIRRLSRNVGEVRVPKVGWVRFRWSRAVPEGVKSYRVTRDAAGRWHVAFAAIPQPVPAPGTGESVGIDRGVAVSAALSTGEMLNVPPLRERERARLRRLLRELARARRGSGRRSKVKAAIARLKARESDRRKDWIEKTSTDLARRFDVIAVEDLRISKMTRSARGTIEAPGRNVRGKAGLNRGILASGWGGLVRRLEHKAPGRVVKVNPAYPSLRCSACGIVDREARESQAVFRCRSCGYVGNADVNAAGNIRQSIAHAAGHAVFAREGPRVTGPAHREPQRDLLLVR</sequence>
<evidence type="ECO:0000256" key="4">
    <source>
        <dbReference type="ARBA" id="ARBA00022833"/>
    </source>
</evidence>
<comment type="similarity">
    <text evidence="1">In the C-terminal section; belongs to the transposase 35 family.</text>
</comment>
<dbReference type="GO" id="GO:0032196">
    <property type="term" value="P:transposition"/>
    <property type="evidence" value="ECO:0007669"/>
    <property type="project" value="UniProtKB-KW"/>
</dbReference>
<organism evidence="10 11">
    <name type="scientific">Acrocarpospora corrugata</name>
    <dbReference type="NCBI Taxonomy" id="35763"/>
    <lineage>
        <taxon>Bacteria</taxon>
        <taxon>Bacillati</taxon>
        <taxon>Actinomycetota</taxon>
        <taxon>Actinomycetes</taxon>
        <taxon>Streptosporangiales</taxon>
        <taxon>Streptosporangiaceae</taxon>
        <taxon>Acrocarpospora</taxon>
    </lineage>
</organism>
<comment type="caution">
    <text evidence="10">The sequence shown here is derived from an EMBL/GenBank/DDBJ whole genome shotgun (WGS) entry which is preliminary data.</text>
</comment>
<evidence type="ECO:0000313" key="11">
    <source>
        <dbReference type="Proteomes" id="UP000334990"/>
    </source>
</evidence>
<dbReference type="AlphaFoldDB" id="A0A5M3VVE4"/>
<reference evidence="10 11" key="1">
    <citation type="submission" date="2019-10" db="EMBL/GenBank/DDBJ databases">
        <title>Whole genome shotgun sequence of Acrocarpospora corrugata NBRC 13972.</title>
        <authorList>
            <person name="Ichikawa N."/>
            <person name="Kimura A."/>
            <person name="Kitahashi Y."/>
            <person name="Komaki H."/>
            <person name="Oguchi A."/>
        </authorList>
    </citation>
    <scope>NUCLEOTIDE SEQUENCE [LARGE SCALE GENOMIC DNA]</scope>
    <source>
        <strain evidence="10 11">NBRC 13972</strain>
    </source>
</reference>
<dbReference type="GO" id="GO:0003677">
    <property type="term" value="F:DNA binding"/>
    <property type="evidence" value="ECO:0007669"/>
    <property type="project" value="UniProtKB-KW"/>
</dbReference>
<dbReference type="InterPro" id="IPR010095">
    <property type="entry name" value="Cas12f1-like_TNB"/>
</dbReference>
<keyword evidence="3" id="KW-0479">Metal-binding</keyword>
<name>A0A5M3VVE4_9ACTN</name>
<dbReference type="GO" id="GO:0006310">
    <property type="term" value="P:DNA recombination"/>
    <property type="evidence" value="ECO:0007669"/>
    <property type="project" value="UniProtKB-KW"/>
</dbReference>
<evidence type="ECO:0000256" key="6">
    <source>
        <dbReference type="ARBA" id="ARBA00023172"/>
    </source>
</evidence>
<evidence type="ECO:0000256" key="3">
    <source>
        <dbReference type="ARBA" id="ARBA00022723"/>
    </source>
</evidence>
<evidence type="ECO:0000256" key="1">
    <source>
        <dbReference type="ARBA" id="ARBA00008761"/>
    </source>
</evidence>
<feature type="domain" description="Probable transposase IS891/IS1136/IS1341" evidence="7">
    <location>
        <begin position="198"/>
        <end position="307"/>
    </location>
</feature>
<evidence type="ECO:0000259" key="9">
    <source>
        <dbReference type="Pfam" id="PF12323"/>
    </source>
</evidence>
<evidence type="ECO:0000259" key="7">
    <source>
        <dbReference type="Pfam" id="PF01385"/>
    </source>
</evidence>
<keyword evidence="6" id="KW-0233">DNA recombination</keyword>
<keyword evidence="11" id="KW-1185">Reference proteome</keyword>
<protein>
    <submittedName>
        <fullName evidence="10">Transposase</fullName>
    </submittedName>
</protein>
<keyword evidence="2" id="KW-0815">Transposition</keyword>
<dbReference type="Pfam" id="PF12323">
    <property type="entry name" value="HTH_OrfB_IS605"/>
    <property type="match status" value="1"/>
</dbReference>